<proteinExistence type="inferred from homology"/>
<reference evidence="8" key="1">
    <citation type="journal article" date="2020" name="Stud. Mycol.">
        <title>101 Dothideomycetes genomes: a test case for predicting lifestyles and emergence of pathogens.</title>
        <authorList>
            <person name="Haridas S."/>
            <person name="Albert R."/>
            <person name="Binder M."/>
            <person name="Bloem J."/>
            <person name="Labutti K."/>
            <person name="Salamov A."/>
            <person name="Andreopoulos B."/>
            <person name="Baker S."/>
            <person name="Barry K."/>
            <person name="Bills G."/>
            <person name="Bluhm B."/>
            <person name="Cannon C."/>
            <person name="Castanera R."/>
            <person name="Culley D."/>
            <person name="Daum C."/>
            <person name="Ezra D."/>
            <person name="Gonzalez J."/>
            <person name="Henrissat B."/>
            <person name="Kuo A."/>
            <person name="Liang C."/>
            <person name="Lipzen A."/>
            <person name="Lutzoni F."/>
            <person name="Magnuson J."/>
            <person name="Mondo S."/>
            <person name="Nolan M."/>
            <person name="Ohm R."/>
            <person name="Pangilinan J."/>
            <person name="Park H.-J."/>
            <person name="Ramirez L."/>
            <person name="Alfaro M."/>
            <person name="Sun H."/>
            <person name="Tritt A."/>
            <person name="Yoshinaga Y."/>
            <person name="Zwiers L.-H."/>
            <person name="Turgeon B."/>
            <person name="Goodwin S."/>
            <person name="Spatafora J."/>
            <person name="Crous P."/>
            <person name="Grigoriev I."/>
        </authorList>
    </citation>
    <scope>NUCLEOTIDE SEQUENCE</scope>
    <source>
        <strain evidence="8">CBS 175.79</strain>
    </source>
</reference>
<feature type="active site" description="Proton donor" evidence="2">
    <location>
        <position position="551"/>
    </location>
</feature>
<protein>
    <submittedName>
        <fullName evidence="8">GMC oxidoreductase</fullName>
    </submittedName>
</protein>
<dbReference type="InterPro" id="IPR012132">
    <property type="entry name" value="GMC_OxRdtase"/>
</dbReference>
<evidence type="ECO:0000259" key="7">
    <source>
        <dbReference type="PROSITE" id="PS00624"/>
    </source>
</evidence>
<dbReference type="InterPro" id="IPR036188">
    <property type="entry name" value="FAD/NAD-bd_sf"/>
</dbReference>
<gene>
    <name evidence="8" type="ORF">BU24DRAFT_410842</name>
</gene>
<comment type="similarity">
    <text evidence="1 4">Belongs to the GMC oxidoreductase family.</text>
</comment>
<evidence type="ECO:0000313" key="9">
    <source>
        <dbReference type="Proteomes" id="UP000799778"/>
    </source>
</evidence>
<accession>A0A6A5XQY6</accession>
<dbReference type="PROSITE" id="PS00623">
    <property type="entry name" value="GMC_OXRED_1"/>
    <property type="match status" value="1"/>
</dbReference>
<dbReference type="PIRSF" id="PIRSF000137">
    <property type="entry name" value="Alcohol_oxidase"/>
    <property type="match status" value="1"/>
</dbReference>
<feature type="domain" description="Glucose-methanol-choline oxidoreductase N-terminal" evidence="6">
    <location>
        <begin position="108"/>
        <end position="131"/>
    </location>
</feature>
<feature type="chain" id="PRO_5025440563" evidence="5">
    <location>
        <begin position="24"/>
        <end position="614"/>
    </location>
</feature>
<keyword evidence="3 4" id="KW-0274">FAD</keyword>
<feature type="binding site" evidence="3">
    <location>
        <position position="110"/>
    </location>
    <ligand>
        <name>FAD</name>
        <dbReference type="ChEBI" id="CHEBI:57692"/>
    </ligand>
</feature>
<name>A0A6A5XQY6_9PLEO</name>
<keyword evidence="9" id="KW-1185">Reference proteome</keyword>
<dbReference type="PANTHER" id="PTHR11552">
    <property type="entry name" value="GLUCOSE-METHANOL-CHOLINE GMC OXIDOREDUCTASE"/>
    <property type="match status" value="1"/>
</dbReference>
<feature type="signal peptide" evidence="5">
    <location>
        <begin position="1"/>
        <end position="23"/>
    </location>
</feature>
<dbReference type="RefSeq" id="XP_033383510.1">
    <property type="nucleotide sequence ID" value="XM_033526013.1"/>
</dbReference>
<dbReference type="Proteomes" id="UP000799778">
    <property type="component" value="Unassembled WGS sequence"/>
</dbReference>
<dbReference type="SUPFAM" id="SSF54373">
    <property type="entry name" value="FAD-linked reductases, C-terminal domain"/>
    <property type="match status" value="1"/>
</dbReference>
<dbReference type="EMBL" id="ML978070">
    <property type="protein sequence ID" value="KAF2015171.1"/>
    <property type="molecule type" value="Genomic_DNA"/>
</dbReference>
<dbReference type="InterPro" id="IPR000172">
    <property type="entry name" value="GMC_OxRdtase_N"/>
</dbReference>
<evidence type="ECO:0000256" key="5">
    <source>
        <dbReference type="SAM" id="SignalP"/>
    </source>
</evidence>
<dbReference type="InterPro" id="IPR007867">
    <property type="entry name" value="GMC_OxRtase_C"/>
</dbReference>
<dbReference type="Gene3D" id="3.50.50.60">
    <property type="entry name" value="FAD/NAD(P)-binding domain"/>
    <property type="match status" value="1"/>
</dbReference>
<sequence length="614" mass="66809">MPRFSRLATAVQLLSILIVPVFGASRPAEYDYVIVGGGVTGLIVANRLSEDKSKTVIVIEGGASVDNDATMIPWKANDISASADLIWKGIKTLPEPGLNNTAFDVYVAKVLGGGSVINGMIYDRGSAADYDAWEALGNKGWGWKGMLPYFKKGTRFQPPSPEITKKFGVTWDPSVYGDGPLTVSITDTQFDDIKDYWAAWRATGVYVPRDGNAGQAYGPSWYGNTMDKETGRRAHARYAYYDPIASRRNLVIVTNTEAKRVILKDNKKGAIATGVEVTSNGQTYTINAKKEVILAAGAVQTPKLLQLSGVGPKSVLKAAGVKVQVELDSVGSNFHDHPYATVVFNTTTKTFPTVNSLMTDPEYNATQWKQYEEKKTGHYTYARGNALSFISLPDVTSGFRNIANALARQKDTDYLPEIYKNNKKLIRGAAKQRKIISELYKRKDAAAVEYPLPSDGTYGLVGVQKPASRGTIHINAKNPNGIPDIIYNAFVNPVDKTIIGAGLRYMRTVWLSKQLEKFSISEIIPGAQHTSDDDIFNALLASNFLSPTLAHPSGSCPMMPESDGGCVDDKLQVYGTQRLSVVDASIIPIIPSCHLQATAYGIGEKAADIIKSRK</sequence>
<feature type="domain" description="Glucose-methanol-choline oxidoreductase N-terminal" evidence="7">
    <location>
        <begin position="297"/>
        <end position="311"/>
    </location>
</feature>
<dbReference type="OrthoDB" id="269227at2759"/>
<dbReference type="PANTHER" id="PTHR11552:SF115">
    <property type="entry name" value="DEHYDROGENASE XPTC-RELATED"/>
    <property type="match status" value="1"/>
</dbReference>
<dbReference type="GO" id="GO:0016614">
    <property type="term" value="F:oxidoreductase activity, acting on CH-OH group of donors"/>
    <property type="evidence" value="ECO:0007669"/>
    <property type="project" value="InterPro"/>
</dbReference>
<keyword evidence="4" id="KW-0285">Flavoprotein</keyword>
<organism evidence="8 9">
    <name type="scientific">Aaosphaeria arxii CBS 175.79</name>
    <dbReference type="NCBI Taxonomy" id="1450172"/>
    <lineage>
        <taxon>Eukaryota</taxon>
        <taxon>Fungi</taxon>
        <taxon>Dikarya</taxon>
        <taxon>Ascomycota</taxon>
        <taxon>Pezizomycotina</taxon>
        <taxon>Dothideomycetes</taxon>
        <taxon>Pleosporomycetidae</taxon>
        <taxon>Pleosporales</taxon>
        <taxon>Pleosporales incertae sedis</taxon>
        <taxon>Aaosphaeria</taxon>
    </lineage>
</organism>
<feature type="active site" description="Proton acceptor" evidence="2">
    <location>
        <position position="594"/>
    </location>
</feature>
<dbReference type="GeneID" id="54283410"/>
<keyword evidence="5" id="KW-0732">Signal</keyword>
<evidence type="ECO:0000259" key="6">
    <source>
        <dbReference type="PROSITE" id="PS00623"/>
    </source>
</evidence>
<dbReference type="SUPFAM" id="SSF51905">
    <property type="entry name" value="FAD/NAD(P)-binding domain"/>
    <property type="match status" value="1"/>
</dbReference>
<dbReference type="PROSITE" id="PS00624">
    <property type="entry name" value="GMC_OXRED_2"/>
    <property type="match status" value="1"/>
</dbReference>
<dbReference type="AlphaFoldDB" id="A0A6A5XQY6"/>
<comment type="cofactor">
    <cofactor evidence="3">
        <name>FAD</name>
        <dbReference type="ChEBI" id="CHEBI:57692"/>
    </cofactor>
</comment>
<dbReference type="GO" id="GO:0044550">
    <property type="term" value="P:secondary metabolite biosynthetic process"/>
    <property type="evidence" value="ECO:0007669"/>
    <property type="project" value="TreeGrafter"/>
</dbReference>
<dbReference type="Pfam" id="PF05199">
    <property type="entry name" value="GMC_oxred_C"/>
    <property type="match status" value="1"/>
</dbReference>
<evidence type="ECO:0000256" key="3">
    <source>
        <dbReference type="PIRSR" id="PIRSR000137-2"/>
    </source>
</evidence>
<dbReference type="GO" id="GO:0050660">
    <property type="term" value="F:flavin adenine dinucleotide binding"/>
    <property type="evidence" value="ECO:0007669"/>
    <property type="project" value="InterPro"/>
</dbReference>
<dbReference type="Gene3D" id="3.30.560.10">
    <property type="entry name" value="Glucose Oxidase, domain 3"/>
    <property type="match status" value="1"/>
</dbReference>
<evidence type="ECO:0000313" key="8">
    <source>
        <dbReference type="EMBL" id="KAF2015171.1"/>
    </source>
</evidence>
<evidence type="ECO:0000256" key="1">
    <source>
        <dbReference type="ARBA" id="ARBA00010790"/>
    </source>
</evidence>
<dbReference type="Pfam" id="PF00732">
    <property type="entry name" value="GMC_oxred_N"/>
    <property type="match status" value="1"/>
</dbReference>
<evidence type="ECO:0000256" key="2">
    <source>
        <dbReference type="PIRSR" id="PIRSR000137-1"/>
    </source>
</evidence>
<evidence type="ECO:0000256" key="4">
    <source>
        <dbReference type="RuleBase" id="RU003968"/>
    </source>
</evidence>